<feature type="transmembrane region" description="Helical" evidence="1">
    <location>
        <begin position="88"/>
        <end position="109"/>
    </location>
</feature>
<reference evidence="3" key="1">
    <citation type="journal article" date="2014" name="Science">
        <title>Ancient hybridizations among the ancestral genomes of bread wheat.</title>
        <authorList>
            <consortium name="International Wheat Genome Sequencing Consortium,"/>
            <person name="Marcussen T."/>
            <person name="Sandve S.R."/>
            <person name="Heier L."/>
            <person name="Spannagl M."/>
            <person name="Pfeifer M."/>
            <person name="Jakobsen K.S."/>
            <person name="Wulff B.B."/>
            <person name="Steuernagel B."/>
            <person name="Mayer K.F."/>
            <person name="Olsen O.A."/>
        </authorList>
    </citation>
    <scope>NUCLEOTIDE SEQUENCE [LARGE SCALE GENOMIC DNA]</scope>
    <source>
        <strain evidence="3">cv. AL8/78</strain>
    </source>
</reference>
<proteinExistence type="predicted"/>
<feature type="transmembrane region" description="Helical" evidence="1">
    <location>
        <begin position="160"/>
        <end position="177"/>
    </location>
</feature>
<keyword evidence="1" id="KW-0812">Transmembrane</keyword>
<dbReference type="Proteomes" id="UP000015105">
    <property type="component" value="Chromosome 3D"/>
</dbReference>
<reference evidence="2" key="4">
    <citation type="submission" date="2019-03" db="UniProtKB">
        <authorList>
            <consortium name="EnsemblPlants"/>
        </authorList>
    </citation>
    <scope>IDENTIFICATION</scope>
</reference>
<evidence type="ECO:0000313" key="3">
    <source>
        <dbReference type="Proteomes" id="UP000015105"/>
    </source>
</evidence>
<dbReference type="AlphaFoldDB" id="A0A453EX74"/>
<reference evidence="2" key="3">
    <citation type="journal article" date="2017" name="Nature">
        <title>Genome sequence of the progenitor of the wheat D genome Aegilops tauschii.</title>
        <authorList>
            <person name="Luo M.C."/>
            <person name="Gu Y.Q."/>
            <person name="Puiu D."/>
            <person name="Wang H."/>
            <person name="Twardziok S.O."/>
            <person name="Deal K.R."/>
            <person name="Huo N."/>
            <person name="Zhu T."/>
            <person name="Wang L."/>
            <person name="Wang Y."/>
            <person name="McGuire P.E."/>
            <person name="Liu S."/>
            <person name="Long H."/>
            <person name="Ramasamy R.K."/>
            <person name="Rodriguez J.C."/>
            <person name="Van S.L."/>
            <person name="Yuan L."/>
            <person name="Wang Z."/>
            <person name="Xia Z."/>
            <person name="Xiao L."/>
            <person name="Anderson O.D."/>
            <person name="Ouyang S."/>
            <person name="Liang Y."/>
            <person name="Zimin A.V."/>
            <person name="Pertea G."/>
            <person name="Qi P."/>
            <person name="Bennetzen J.L."/>
            <person name="Dai X."/>
            <person name="Dawson M.W."/>
            <person name="Muller H.G."/>
            <person name="Kugler K."/>
            <person name="Rivarola-Duarte L."/>
            <person name="Spannagl M."/>
            <person name="Mayer K.F.X."/>
            <person name="Lu F.H."/>
            <person name="Bevan M.W."/>
            <person name="Leroy P."/>
            <person name="Li P."/>
            <person name="You F.M."/>
            <person name="Sun Q."/>
            <person name="Liu Z."/>
            <person name="Lyons E."/>
            <person name="Wicker T."/>
            <person name="Salzberg S.L."/>
            <person name="Devos K.M."/>
            <person name="Dvorak J."/>
        </authorList>
    </citation>
    <scope>NUCLEOTIDE SEQUENCE [LARGE SCALE GENOMIC DNA]</scope>
    <source>
        <strain evidence="2">cv. AL8/78</strain>
    </source>
</reference>
<dbReference type="Gramene" id="AET3Gv20502300.3">
    <property type="protein sequence ID" value="AET3Gv20502300.3"/>
    <property type="gene ID" value="AET3Gv20502300"/>
</dbReference>
<feature type="transmembrane region" description="Helical" evidence="1">
    <location>
        <begin position="129"/>
        <end position="148"/>
    </location>
</feature>
<dbReference type="PANTHER" id="PTHR36784">
    <property type="entry name" value="HISTONE-LYSINE N-METHYLTRANSFERASE"/>
    <property type="match status" value="1"/>
</dbReference>
<dbReference type="PANTHER" id="PTHR36784:SF1">
    <property type="entry name" value="HISTONE-LYSINE N-METHYLTRANSFERASE"/>
    <property type="match status" value="1"/>
</dbReference>
<keyword evidence="1" id="KW-1133">Transmembrane helix</keyword>
<accession>A0A453EX74</accession>
<reference evidence="3" key="2">
    <citation type="journal article" date="2017" name="Nat. Plants">
        <title>The Aegilops tauschii genome reveals multiple impacts of transposons.</title>
        <authorList>
            <person name="Zhao G."/>
            <person name="Zou C."/>
            <person name="Li K."/>
            <person name="Wang K."/>
            <person name="Li T."/>
            <person name="Gao L."/>
            <person name="Zhang X."/>
            <person name="Wang H."/>
            <person name="Yang Z."/>
            <person name="Liu X."/>
            <person name="Jiang W."/>
            <person name="Mao L."/>
            <person name="Kong X."/>
            <person name="Jiao Y."/>
            <person name="Jia J."/>
        </authorList>
    </citation>
    <scope>NUCLEOTIDE SEQUENCE [LARGE SCALE GENOMIC DNA]</scope>
    <source>
        <strain evidence="3">cv. AL8/78</strain>
    </source>
</reference>
<organism evidence="2 3">
    <name type="scientific">Aegilops tauschii subsp. strangulata</name>
    <name type="common">Goatgrass</name>
    <dbReference type="NCBI Taxonomy" id="200361"/>
    <lineage>
        <taxon>Eukaryota</taxon>
        <taxon>Viridiplantae</taxon>
        <taxon>Streptophyta</taxon>
        <taxon>Embryophyta</taxon>
        <taxon>Tracheophyta</taxon>
        <taxon>Spermatophyta</taxon>
        <taxon>Magnoliopsida</taxon>
        <taxon>Liliopsida</taxon>
        <taxon>Poales</taxon>
        <taxon>Poaceae</taxon>
        <taxon>BOP clade</taxon>
        <taxon>Pooideae</taxon>
        <taxon>Triticodae</taxon>
        <taxon>Triticeae</taxon>
        <taxon>Triticinae</taxon>
        <taxon>Aegilops</taxon>
    </lineage>
</organism>
<name>A0A453EX74_AEGTS</name>
<evidence type="ECO:0000256" key="1">
    <source>
        <dbReference type="SAM" id="Phobius"/>
    </source>
</evidence>
<keyword evidence="1" id="KW-0472">Membrane</keyword>
<reference evidence="2" key="5">
    <citation type="journal article" date="2021" name="G3 (Bethesda)">
        <title>Aegilops tauschii genome assembly Aet v5.0 features greater sequence contiguity and improved annotation.</title>
        <authorList>
            <person name="Wang L."/>
            <person name="Zhu T."/>
            <person name="Rodriguez J.C."/>
            <person name="Deal K.R."/>
            <person name="Dubcovsky J."/>
            <person name="McGuire P.E."/>
            <person name="Lux T."/>
            <person name="Spannagl M."/>
            <person name="Mayer K.F.X."/>
            <person name="Baldrich P."/>
            <person name="Meyers B.C."/>
            <person name="Huo N."/>
            <person name="Gu Y.Q."/>
            <person name="Zhou H."/>
            <person name="Devos K.M."/>
            <person name="Bennetzen J.L."/>
            <person name="Unver T."/>
            <person name="Budak H."/>
            <person name="Gulick P.J."/>
            <person name="Galiba G."/>
            <person name="Kalapos B."/>
            <person name="Nelson D.R."/>
            <person name="Li P."/>
            <person name="You F.M."/>
            <person name="Luo M.C."/>
            <person name="Dvorak J."/>
        </authorList>
    </citation>
    <scope>NUCLEOTIDE SEQUENCE [LARGE SCALE GENOMIC DNA]</scope>
    <source>
        <strain evidence="2">cv. AL8/78</strain>
    </source>
</reference>
<sequence>SCIEVGLSPPLLGRVIDALHSKLKQFAGTLHRFQAGERTAMTTRRWWTRRDGSDDADDLVPMDTQEQEELVRSLEQKQVHQSRRWRHVFAGFLLSYTVFLVYSSFHHAWSPWELRYHAYFMEDLPSPMVIVADWIAALACLFAVKGLLQASNSSKKWMWYSFYVGMAVAIFWTYYLLKYVILQTIRISLLCQNVAYQANAAPAMIDTDQQHIELIIQSYVCFFSPAGYQGSDGM</sequence>
<evidence type="ECO:0000313" key="2">
    <source>
        <dbReference type="EnsemblPlants" id="AET3Gv20502300.3"/>
    </source>
</evidence>
<protein>
    <submittedName>
        <fullName evidence="2">Uncharacterized protein</fullName>
    </submittedName>
</protein>
<dbReference type="EnsemblPlants" id="AET3Gv20502300.3">
    <property type="protein sequence ID" value="AET3Gv20502300.3"/>
    <property type="gene ID" value="AET3Gv20502300"/>
</dbReference>
<keyword evidence="3" id="KW-1185">Reference proteome</keyword>